<protein>
    <submittedName>
        <fullName evidence="1">Uncharacterized protein</fullName>
    </submittedName>
</protein>
<dbReference type="Pfam" id="PF08795">
    <property type="entry name" value="DUF1796"/>
    <property type="match status" value="1"/>
</dbReference>
<dbReference type="EMBL" id="JAAEDH010000020">
    <property type="protein sequence ID" value="MBR0656636.1"/>
    <property type="molecule type" value="Genomic_DNA"/>
</dbReference>
<gene>
    <name evidence="1" type="ORF">GXW79_16270</name>
</gene>
<accession>A0AAF1KMN0</accession>
<comment type="caution">
    <text evidence="1">The sequence shown here is derived from an EMBL/GenBank/DDBJ whole genome shotgun (WGS) entry which is preliminary data.</text>
</comment>
<evidence type="ECO:0000313" key="1">
    <source>
        <dbReference type="EMBL" id="MBR0656636.1"/>
    </source>
</evidence>
<reference evidence="1" key="1">
    <citation type="submission" date="2020-01" db="EMBL/GenBank/DDBJ databases">
        <authorList>
            <person name="Rat A."/>
        </authorList>
    </citation>
    <scope>NUCLEOTIDE SEQUENCE</scope>
    <source>
        <strain evidence="1">LMG 28251</strain>
    </source>
</reference>
<keyword evidence="2" id="KW-1185">Reference proteome</keyword>
<reference evidence="1" key="2">
    <citation type="journal article" date="2021" name="Syst. Appl. Microbiol.">
        <title>Roseomonas hellenica sp. nov., isolated from roots of wild-growing Alkanna tinctoria.</title>
        <authorList>
            <person name="Rat A."/>
            <person name="Naranjo H.D."/>
            <person name="Lebbe L."/>
            <person name="Cnockaert M."/>
            <person name="Krigas N."/>
            <person name="Grigoriadou K."/>
            <person name="Maloupa E."/>
            <person name="Willems A."/>
        </authorList>
    </citation>
    <scope>NUCLEOTIDE SEQUENCE</scope>
    <source>
        <strain evidence="1">LMG 28251</strain>
    </source>
</reference>
<name>A0AAF1KMN0_9PROT</name>
<dbReference type="InterPro" id="IPR014903">
    <property type="entry name" value="DUF1796"/>
</dbReference>
<organism evidence="1 2">
    <name type="scientific">Plastoroseomonas arctica</name>
    <dbReference type="NCBI Taxonomy" id="1509237"/>
    <lineage>
        <taxon>Bacteria</taxon>
        <taxon>Pseudomonadati</taxon>
        <taxon>Pseudomonadota</taxon>
        <taxon>Alphaproteobacteria</taxon>
        <taxon>Acetobacterales</taxon>
        <taxon>Acetobacteraceae</taxon>
        <taxon>Plastoroseomonas</taxon>
    </lineage>
</organism>
<evidence type="ECO:0000313" key="2">
    <source>
        <dbReference type="Proteomes" id="UP001196068"/>
    </source>
</evidence>
<dbReference type="Proteomes" id="UP001196068">
    <property type="component" value="Unassembled WGS sequence"/>
</dbReference>
<dbReference type="RefSeq" id="WP_211875498.1">
    <property type="nucleotide sequence ID" value="NZ_JAAEDH010000020.1"/>
</dbReference>
<proteinExistence type="predicted"/>
<dbReference type="AlphaFoldDB" id="A0AAF1KMN0"/>
<sequence>MQDTFANPRTEPPAFTHVISLGGDCEVAWAIRHIFDQPQAYPFDWLVVPPTAVIAHLRNACAAMVNGAALEASAVHDANLGRDRHIVIDSATGTQFHHDFPDTPEFRPHAPRVAEKYTALAARLFALSAAGAPVLFVQKGQPAADDAALLAALDAYLPGTQARLLVVDPLPNAAANEAERITRRRLDIAGRGSWEDTAPKWRRILTEAAQAGLSAGRLRLA</sequence>